<accession>A0A830HE29</accession>
<dbReference type="AlphaFoldDB" id="A0A830HE29"/>
<organism evidence="2 3">
    <name type="scientific">Pycnococcus provasolii</name>
    <dbReference type="NCBI Taxonomy" id="41880"/>
    <lineage>
        <taxon>Eukaryota</taxon>
        <taxon>Viridiplantae</taxon>
        <taxon>Chlorophyta</taxon>
        <taxon>Pseudoscourfieldiophyceae</taxon>
        <taxon>Pseudoscourfieldiales</taxon>
        <taxon>Pycnococcaceae</taxon>
        <taxon>Pycnococcus</taxon>
    </lineage>
</organism>
<evidence type="ECO:0000313" key="2">
    <source>
        <dbReference type="EMBL" id="GHP04952.1"/>
    </source>
</evidence>
<protein>
    <submittedName>
        <fullName evidence="2">Uncharacterized protein</fullName>
    </submittedName>
</protein>
<feature type="compositionally biased region" description="Basic residues" evidence="1">
    <location>
        <begin position="369"/>
        <end position="378"/>
    </location>
</feature>
<reference evidence="2" key="1">
    <citation type="submission" date="2020-10" db="EMBL/GenBank/DDBJ databases">
        <title>Unveiling of a novel bifunctional photoreceptor, Dualchrome1, isolated from a cosmopolitan green alga.</title>
        <authorList>
            <person name="Suzuki S."/>
            <person name="Kawachi M."/>
        </authorList>
    </citation>
    <scope>NUCLEOTIDE SEQUENCE</scope>
    <source>
        <strain evidence="2">NIES 2893</strain>
    </source>
</reference>
<evidence type="ECO:0000313" key="3">
    <source>
        <dbReference type="Proteomes" id="UP000660262"/>
    </source>
</evidence>
<gene>
    <name evidence="2" type="ORF">PPROV_000370400</name>
</gene>
<evidence type="ECO:0000256" key="1">
    <source>
        <dbReference type="SAM" id="MobiDB-lite"/>
    </source>
</evidence>
<feature type="region of interest" description="Disordered" evidence="1">
    <location>
        <begin position="356"/>
        <end position="401"/>
    </location>
</feature>
<feature type="compositionally biased region" description="Basic and acidic residues" evidence="1">
    <location>
        <begin position="356"/>
        <end position="368"/>
    </location>
</feature>
<dbReference type="Proteomes" id="UP000660262">
    <property type="component" value="Unassembled WGS sequence"/>
</dbReference>
<keyword evidence="3" id="KW-1185">Reference proteome</keyword>
<dbReference type="EMBL" id="BNJQ01000009">
    <property type="protein sequence ID" value="GHP04952.1"/>
    <property type="molecule type" value="Genomic_DNA"/>
</dbReference>
<proteinExistence type="predicted"/>
<sequence length="711" mass="78879">MMMSGAHAQLCTVPDRVIERAQPISHINEWRALTHAQPGVQAAGVDVVIVHPINTQSFSEKYVCAAGKAEPNAEELFFDTLSIVVDNLHPLARFWTVAPEVPVNDVESEEDIPDQMRESWRVLENVMEEAFINEVPAIVVVGEASEYNPFTGRAPRFLENVKEKDRLVPDRLAIFLATFVEPDAVGKLSMADSVGHVTKDSSQEDKHGHKQAELFDKSKILDTSLPYALLAFTGTIKRHISLKLVAARSKGLMHVSQFMFHDQVVRDHFGLRVMEDDEHAETPQLVLVNVTSGGSTIGILNGNAKNTWRWVGQQVSMRGEEERITVTEFKGEDIDSFLRENGVDIGASPDLADEAVQHREDDEAGTGKHEKRKQRTKQPRPTSTKTPGVGNAKKLKSADGMVSEKSFEAQMTLVPARDVELDVLSQSTPALVILADNKGSKEVESDIAQWASLVMELQATIHLVWVDTAKADGKDFVERHVDASAMDAVHPTTTNVHVFLHCIMDVSLQPLASPVEVGAVVGEAARVIRTWGGDVDLISTNVELMEAKERCRDDFSIIVASVGATESPPDLLSVILYPLSLEYGMEIAHIHGANTLLIDRFGEMLGSEGGGLVALLPDGKQERYRGAYTKPHVNSWFRKLKGRMQRRSFNRRRFDTRVHKACLCGAPTCTLVWFMVYMTIQNMVRMRLANDVKEEEAIAAALLSRRHCNHL</sequence>
<name>A0A830HE29_9CHLO</name>
<comment type="caution">
    <text evidence="2">The sequence shown here is derived from an EMBL/GenBank/DDBJ whole genome shotgun (WGS) entry which is preliminary data.</text>
</comment>